<dbReference type="Proteomes" id="UP000717515">
    <property type="component" value="Unassembled WGS sequence"/>
</dbReference>
<proteinExistence type="inferred from homology"/>
<evidence type="ECO:0000259" key="12">
    <source>
        <dbReference type="Pfam" id="PF06419"/>
    </source>
</evidence>
<dbReference type="InterPro" id="IPR048368">
    <property type="entry name" value="COG6_N"/>
</dbReference>
<sequence>MASTNANPLSAKLTKLLSSSLDDPKLRTSLSALSEFYSVNAINSRHNLRGDIERRGTEVNYEFLRELENVNIQFLELEAEMNSMNSLCQEMQDRLNLANEKTATLLEQTDALREQSNICMVRQTIMEAFLDRFTLSESEITILCSTAMDVTPSFFDALEHLENIHADCNALLITEHQRAGLEIMDSMRTYRSISYDKLYRWMQSECRTMSRPDGMMEVREVTKKAIQALKQDDPFFRSILEELVHVRRNAILRAFIDALTRGGPGGTPRPIELHAHDPLRYIGDMLAWLHQTVASEREFLESLLNSERRTRDRGQTEVKLPKASPLRLVENDVSDADIVDSLLDKNLEGTSRPLKSRVEQVLISQANAITAFKISNLIKFYLATIERAIGPEASLSKTLHEISESSMQVFFEAVGKKSADLLRRPDVPAADLGPTPSVKETVSQLKEIMKSFDTSFVQIDEGNQDFAPILSAVIDPLFQMCEIGAANLSAFNRAVYMMNCLHYVQSALVYPFTKHKVESLEKQVQEYVDIVIDEQHMVLLKQSGIAPLIQAMETKDDKARLDYCEALNTSGLLHMLHGTTNHHDLVSNMDSASISAVLSRLDHFLGSVNLDLTSWLSKIVSSRLAKAISSQNVKMFVDAYRRLCEAIEDPKNKYEFPATILVRTADEVEMLLVED</sequence>
<dbReference type="GO" id="GO:0000139">
    <property type="term" value="C:Golgi membrane"/>
    <property type="evidence" value="ECO:0007669"/>
    <property type="project" value="UniProtKB-SubCell"/>
</dbReference>
<reference evidence="14" key="1">
    <citation type="submission" date="2021-07" db="EMBL/GenBank/DDBJ databases">
        <title>Draft genome of Mortierella alpina, strain LL118, isolated from an aspen leaf litter sample.</title>
        <authorList>
            <person name="Yang S."/>
            <person name="Vinatzer B.A."/>
        </authorList>
    </citation>
    <scope>NUCLEOTIDE SEQUENCE</scope>
    <source>
        <strain evidence="14">LL118</strain>
    </source>
</reference>
<feature type="coiled-coil region" evidence="11">
    <location>
        <begin position="67"/>
        <end position="108"/>
    </location>
</feature>
<evidence type="ECO:0000259" key="13">
    <source>
        <dbReference type="Pfam" id="PF20653"/>
    </source>
</evidence>
<comment type="function">
    <text evidence="10">Acts as component of the peripheral membrane COG complex that is involved in intra-Golgi protein trafficking. COG is located at the cis-Golgi, and regulates tethering of retrograde intra-Golgi vesicles and possibly a number of other membrane trafficking events.</text>
</comment>
<dbReference type="GO" id="GO:0015031">
    <property type="term" value="P:protein transport"/>
    <property type="evidence" value="ECO:0007669"/>
    <property type="project" value="UniProtKB-KW"/>
</dbReference>
<comment type="caution">
    <text evidence="14">The sequence shown here is derived from an EMBL/GenBank/DDBJ whole genome shotgun (WGS) entry which is preliminary data.</text>
</comment>
<evidence type="ECO:0000256" key="2">
    <source>
        <dbReference type="ARBA" id="ARBA00011023"/>
    </source>
</evidence>
<dbReference type="Pfam" id="PF06419">
    <property type="entry name" value="COG6_N"/>
    <property type="match status" value="1"/>
</dbReference>
<accession>A0A9P8A9J1</accession>
<feature type="domain" description="Conserved oligomeric complex COG6 N-terminal" evidence="12">
    <location>
        <begin position="33"/>
        <end position="145"/>
    </location>
</feature>
<evidence type="ECO:0000256" key="9">
    <source>
        <dbReference type="ARBA" id="ARBA00043873"/>
    </source>
</evidence>
<evidence type="ECO:0000256" key="4">
    <source>
        <dbReference type="ARBA" id="ARBA00022448"/>
    </source>
</evidence>
<dbReference type="InterPro" id="IPR048369">
    <property type="entry name" value="COG6_C"/>
</dbReference>
<comment type="similarity">
    <text evidence="2 10">Belongs to the COG6 family.</text>
</comment>
<dbReference type="PANTHER" id="PTHR21506:SF0">
    <property type="entry name" value="CONSERVED OLIGOMERIC GOLGI COMPLEX SUBUNIT 6"/>
    <property type="match status" value="1"/>
</dbReference>
<organism evidence="14 15">
    <name type="scientific">Mortierella alpina</name>
    <name type="common">Oleaginous fungus</name>
    <name type="synonym">Mortierella renispora</name>
    <dbReference type="NCBI Taxonomy" id="64518"/>
    <lineage>
        <taxon>Eukaryota</taxon>
        <taxon>Fungi</taxon>
        <taxon>Fungi incertae sedis</taxon>
        <taxon>Mucoromycota</taxon>
        <taxon>Mortierellomycotina</taxon>
        <taxon>Mortierellomycetes</taxon>
        <taxon>Mortierellales</taxon>
        <taxon>Mortierellaceae</taxon>
        <taxon>Mortierella</taxon>
    </lineage>
</organism>
<evidence type="ECO:0000256" key="8">
    <source>
        <dbReference type="ARBA" id="ARBA00031348"/>
    </source>
</evidence>
<dbReference type="GO" id="GO:0006891">
    <property type="term" value="P:intra-Golgi vesicle-mediated transport"/>
    <property type="evidence" value="ECO:0007669"/>
    <property type="project" value="UniProtKB-UniRule"/>
</dbReference>
<evidence type="ECO:0000256" key="5">
    <source>
        <dbReference type="ARBA" id="ARBA00022927"/>
    </source>
</evidence>
<evidence type="ECO:0000313" key="15">
    <source>
        <dbReference type="Proteomes" id="UP000717515"/>
    </source>
</evidence>
<comment type="subcellular location">
    <subcellularLocation>
        <location evidence="1 10">Golgi apparatus membrane</location>
        <topology evidence="1 10">Peripheral membrane protein</topology>
    </subcellularLocation>
</comment>
<comment type="function">
    <text evidence="9">Acts as a component of the peripheral membrane COG complex that is involved in intra-Golgi protein trafficking. COG is located at the cis-Golgi, and regulates tethering of retrograde intra-Golgi vesicles and possibly a number of other membrane trafficking events.</text>
</comment>
<gene>
    <name evidence="14" type="ORF">KVV02_001406</name>
</gene>
<protein>
    <recommendedName>
        <fullName evidence="3 10">Conserved oligomeric Golgi complex subunit 6</fullName>
        <shortName evidence="10">COG complex subunit 6</shortName>
    </recommendedName>
    <alternativeName>
        <fullName evidence="8 10">Component of oligomeric Golgi complex 6</fullName>
    </alternativeName>
</protein>
<evidence type="ECO:0000256" key="6">
    <source>
        <dbReference type="ARBA" id="ARBA00023034"/>
    </source>
</evidence>
<dbReference type="SMART" id="SM01087">
    <property type="entry name" value="COG6"/>
    <property type="match status" value="1"/>
</dbReference>
<evidence type="ECO:0000256" key="10">
    <source>
        <dbReference type="RuleBase" id="RU365075"/>
    </source>
</evidence>
<keyword evidence="6 10" id="KW-0333">Golgi apparatus</keyword>
<dbReference type="EMBL" id="JAIFTL010000012">
    <property type="protein sequence ID" value="KAG9326882.1"/>
    <property type="molecule type" value="Genomic_DNA"/>
</dbReference>
<dbReference type="InterPro" id="IPR010490">
    <property type="entry name" value="COG6"/>
</dbReference>
<evidence type="ECO:0000313" key="14">
    <source>
        <dbReference type="EMBL" id="KAG9326882.1"/>
    </source>
</evidence>
<evidence type="ECO:0000256" key="11">
    <source>
        <dbReference type="SAM" id="Coils"/>
    </source>
</evidence>
<dbReference type="Pfam" id="PF20653">
    <property type="entry name" value="COG6_C"/>
    <property type="match status" value="1"/>
</dbReference>
<keyword evidence="7 10" id="KW-0472">Membrane</keyword>
<evidence type="ECO:0000256" key="1">
    <source>
        <dbReference type="ARBA" id="ARBA00004395"/>
    </source>
</evidence>
<name>A0A9P8A9J1_MORAP</name>
<keyword evidence="4 10" id="KW-0813">Transport</keyword>
<evidence type="ECO:0000256" key="3">
    <source>
        <dbReference type="ARBA" id="ARBA00020973"/>
    </source>
</evidence>
<dbReference type="AlphaFoldDB" id="A0A9P8A9J1"/>
<evidence type="ECO:0000256" key="7">
    <source>
        <dbReference type="ARBA" id="ARBA00023136"/>
    </source>
</evidence>
<keyword evidence="5 10" id="KW-0653">Protein transport</keyword>
<comment type="subunit">
    <text evidence="10">Component of the conserved oligomeric Golgi complex.</text>
</comment>
<dbReference type="GO" id="GO:0017119">
    <property type="term" value="C:Golgi transport complex"/>
    <property type="evidence" value="ECO:0007669"/>
    <property type="project" value="UniProtKB-UniRule"/>
</dbReference>
<feature type="domain" description="Conserved Oligomeric Golgi complex subunit 6 C-terminal" evidence="13">
    <location>
        <begin position="177"/>
        <end position="672"/>
    </location>
</feature>
<keyword evidence="11" id="KW-0175">Coiled coil</keyword>
<dbReference type="PANTHER" id="PTHR21506">
    <property type="entry name" value="COMPONENT OF OLIGOMERIC GOLGI COMPLEX 6"/>
    <property type="match status" value="1"/>
</dbReference>